<dbReference type="Proteomes" id="UP001150924">
    <property type="component" value="Unassembled WGS sequence"/>
</dbReference>
<evidence type="ECO:0000313" key="2">
    <source>
        <dbReference type="EMBL" id="MCY1013080.1"/>
    </source>
</evidence>
<accession>A0A9X3F0P3</accession>
<protein>
    <submittedName>
        <fullName evidence="2">Type VI secretion system baseplate subunit TssG</fullName>
    </submittedName>
</protein>
<gene>
    <name evidence="2" type="ORF">OV079_47630</name>
</gene>
<evidence type="ECO:0000313" key="3">
    <source>
        <dbReference type="Proteomes" id="UP001150924"/>
    </source>
</evidence>
<proteinExistence type="predicted"/>
<name>A0A9X3F0P3_9BACT</name>
<dbReference type="PANTHER" id="PTHR35564:SF4">
    <property type="entry name" value="CYTOPLASMIC PROTEIN"/>
    <property type="match status" value="1"/>
</dbReference>
<dbReference type="AlphaFoldDB" id="A0A9X3F0P3"/>
<sequence>MVPAPARLPRPRSRRGRRDPPALALRVAPVLASGVRSPAMLAAALRIVLADQLGRARVRVDAFTGTWMPIDQAQWTRLGQPTARLGDTAIAGTEVFYPAGAAQISIGPLLGDHYQIFTPDHLGHDRIRELTDSFAPDPLRYDLVLEIEDMAYPPGLLGQRYLGKDLWLARSDTAGVSTRMQVPLATRDRSP</sequence>
<dbReference type="PANTHER" id="PTHR35564">
    <property type="match status" value="1"/>
</dbReference>
<reference evidence="2" key="1">
    <citation type="submission" date="2022-11" db="EMBL/GenBank/DDBJ databases">
        <title>Minimal conservation of predation-associated metabolite biosynthetic gene clusters underscores biosynthetic potential of Myxococcota including descriptions for ten novel species: Archangium lansinium sp. nov., Myxococcus landrumus sp. nov., Nannocystis bai.</title>
        <authorList>
            <person name="Ahearne A."/>
            <person name="Stevens C."/>
            <person name="Phillips K."/>
        </authorList>
    </citation>
    <scope>NUCLEOTIDE SEQUENCE</scope>
    <source>
        <strain evidence="2">Na p29</strain>
    </source>
</reference>
<feature type="region of interest" description="Disordered" evidence="1">
    <location>
        <begin position="1"/>
        <end position="20"/>
    </location>
</feature>
<keyword evidence="3" id="KW-1185">Reference proteome</keyword>
<dbReference type="EMBL" id="JAPNKE010000002">
    <property type="protein sequence ID" value="MCY1013080.1"/>
    <property type="molecule type" value="Genomic_DNA"/>
</dbReference>
<evidence type="ECO:0000256" key="1">
    <source>
        <dbReference type="SAM" id="MobiDB-lite"/>
    </source>
</evidence>
<dbReference type="RefSeq" id="WP_267776758.1">
    <property type="nucleotide sequence ID" value="NZ_JAPNKE010000002.1"/>
</dbReference>
<dbReference type="Pfam" id="PF06996">
    <property type="entry name" value="T6SS_TssG"/>
    <property type="match status" value="1"/>
</dbReference>
<organism evidence="2 3">
    <name type="scientific">Nannocystis pusilla</name>
    <dbReference type="NCBI Taxonomy" id="889268"/>
    <lineage>
        <taxon>Bacteria</taxon>
        <taxon>Pseudomonadati</taxon>
        <taxon>Myxococcota</taxon>
        <taxon>Polyangia</taxon>
        <taxon>Nannocystales</taxon>
        <taxon>Nannocystaceae</taxon>
        <taxon>Nannocystis</taxon>
    </lineage>
</organism>
<dbReference type="InterPro" id="IPR010732">
    <property type="entry name" value="T6SS_TssG-like"/>
</dbReference>
<comment type="caution">
    <text evidence="2">The sequence shown here is derived from an EMBL/GenBank/DDBJ whole genome shotgun (WGS) entry which is preliminary data.</text>
</comment>